<dbReference type="Pfam" id="PF26234">
    <property type="entry name" value="TXNDC11_2nd"/>
    <property type="match status" value="1"/>
</dbReference>
<accession>A0AAV2LI31</accession>
<dbReference type="EMBL" id="OZ035825">
    <property type="protein sequence ID" value="CAL1600818.1"/>
    <property type="molecule type" value="Genomic_DNA"/>
</dbReference>
<dbReference type="PANTHER" id="PTHR46497">
    <property type="entry name" value="THIOREDOXIN DOMAIN-CONTAINING PROTEIN 11"/>
    <property type="match status" value="1"/>
</dbReference>
<gene>
    <name evidence="3" type="ORF">KC01_LOCUS28892</name>
</gene>
<name>A0AAV2LI31_KNICA</name>
<sequence length="658" mass="73914">MLLLRRLRQALRRQLLILMARRPALLCGAVLLGVLMVLAVKFTCGRAKNVVAPARPPVRFFSPEAPVLDLYLGQIDQVERLRSVAEVSLLFLYAPWCAHSMAARQELQLVAHKLSKQVQFVAVNCWWSQGRCRKQRRLYHYPSLQLFYRRFGPIEYKGPLEAPYVESFILKVLRPFTYLPSVAALRDFLSHHEPRVVGFFQFNTSPQPPGFLTYVWSALQALHRDFRGAVRFGVVTSRQVAQELPLPQEGAVYLHRSFNTSLVFPRAELNFTSHAICAWVYQHYHTVVQWLQPPGTKSRLLEVELRKGPALLLFLPHDPLEAEPSALQLQVESLAVRYHSCARAPCCHSLPVPRFSAVCELCREPVGASGCPVPPVPLYPCVSCSCVLSAYHHHYTACCHTIPLRAPANPGPASTAGDAGITGLRCLANRTLRFYLLDAKLNWPLALRLGATHNHNTALQHTGAPAFASIVDLKDEQHYVLQPSSFTTLTQDLESFIMNFSTPYSPLRRHLTGQQESGSSATLITDVTCASFRRTVLNVQQDVLLLYYTQWCGFCSVLHHIFVQLARLLQGNTTITVARVNVALNDLPWEFMVDRVPTVLLFPRYRKHQSVKFPVEQPLTLPNLLRFVLRSVDSLHSPEQGTSRSPQSPAASAGSSTD</sequence>
<protein>
    <recommendedName>
        <fullName evidence="2">Thioredoxin domain-containing protein</fullName>
    </recommendedName>
</protein>
<feature type="compositionally biased region" description="Low complexity" evidence="1">
    <location>
        <begin position="643"/>
        <end position="658"/>
    </location>
</feature>
<feature type="region of interest" description="Disordered" evidence="1">
    <location>
        <begin position="636"/>
        <end position="658"/>
    </location>
</feature>
<evidence type="ECO:0000259" key="2">
    <source>
        <dbReference type="PROSITE" id="PS51352"/>
    </source>
</evidence>
<dbReference type="Pfam" id="PF00085">
    <property type="entry name" value="Thioredoxin"/>
    <property type="match status" value="2"/>
</dbReference>
<dbReference type="SUPFAM" id="SSF52833">
    <property type="entry name" value="Thioredoxin-like"/>
    <property type="match status" value="2"/>
</dbReference>
<dbReference type="Proteomes" id="UP001497482">
    <property type="component" value="Chromosome 3"/>
</dbReference>
<dbReference type="CDD" id="cd02981">
    <property type="entry name" value="PDI_b_family"/>
    <property type="match status" value="1"/>
</dbReference>
<dbReference type="AlphaFoldDB" id="A0AAV2LI31"/>
<dbReference type="PROSITE" id="PS51352">
    <property type="entry name" value="THIOREDOXIN_2"/>
    <property type="match status" value="1"/>
</dbReference>
<evidence type="ECO:0000313" key="4">
    <source>
        <dbReference type="Proteomes" id="UP001497482"/>
    </source>
</evidence>
<reference evidence="3 4" key="1">
    <citation type="submission" date="2024-04" db="EMBL/GenBank/DDBJ databases">
        <authorList>
            <person name="Waldvogel A.-M."/>
            <person name="Schoenle A."/>
        </authorList>
    </citation>
    <scope>NUCLEOTIDE SEQUENCE [LARGE SCALE GENOMIC DNA]</scope>
</reference>
<evidence type="ECO:0000256" key="1">
    <source>
        <dbReference type="SAM" id="MobiDB-lite"/>
    </source>
</evidence>
<organism evidence="3 4">
    <name type="scientific">Knipowitschia caucasica</name>
    <name type="common">Caucasian dwarf goby</name>
    <name type="synonym">Pomatoschistus caucasicus</name>
    <dbReference type="NCBI Taxonomy" id="637954"/>
    <lineage>
        <taxon>Eukaryota</taxon>
        <taxon>Metazoa</taxon>
        <taxon>Chordata</taxon>
        <taxon>Craniata</taxon>
        <taxon>Vertebrata</taxon>
        <taxon>Euteleostomi</taxon>
        <taxon>Actinopterygii</taxon>
        <taxon>Neopterygii</taxon>
        <taxon>Teleostei</taxon>
        <taxon>Neoteleostei</taxon>
        <taxon>Acanthomorphata</taxon>
        <taxon>Gobiaria</taxon>
        <taxon>Gobiiformes</taxon>
        <taxon>Gobioidei</taxon>
        <taxon>Gobiidae</taxon>
        <taxon>Gobiinae</taxon>
        <taxon>Knipowitschia</taxon>
    </lineage>
</organism>
<dbReference type="InterPro" id="IPR036249">
    <property type="entry name" value="Thioredoxin-like_sf"/>
</dbReference>
<proteinExistence type="predicted"/>
<dbReference type="PANTHER" id="PTHR46497:SF1">
    <property type="entry name" value="THIOREDOXIN DOMAIN-CONTAINING PROTEIN 11"/>
    <property type="match status" value="1"/>
</dbReference>
<keyword evidence="4" id="KW-1185">Reference proteome</keyword>
<dbReference type="InterPro" id="IPR052792">
    <property type="entry name" value="Thioredoxin_dom-contain_11"/>
</dbReference>
<evidence type="ECO:0000313" key="3">
    <source>
        <dbReference type="EMBL" id="CAL1600818.1"/>
    </source>
</evidence>
<dbReference type="CDD" id="cd02995">
    <property type="entry name" value="PDI_a_PDI_a'_C"/>
    <property type="match status" value="1"/>
</dbReference>
<dbReference type="InterPro" id="IPR013766">
    <property type="entry name" value="Thioredoxin_domain"/>
</dbReference>
<dbReference type="InterPro" id="IPR058777">
    <property type="entry name" value="TXNDC11_thioredoxin"/>
</dbReference>
<feature type="domain" description="Thioredoxin" evidence="2">
    <location>
        <begin position="56"/>
        <end position="174"/>
    </location>
</feature>
<dbReference type="Gene3D" id="3.40.30.10">
    <property type="entry name" value="Glutaredoxin"/>
    <property type="match status" value="3"/>
</dbReference>